<protein>
    <recommendedName>
        <fullName evidence="6">Transcription antitermination protein NusB</fullName>
    </recommendedName>
    <alternativeName>
        <fullName evidence="6">Antitermination factor NusB</fullName>
    </alternativeName>
</protein>
<comment type="caution">
    <text evidence="8">The sequence shown here is derived from an EMBL/GenBank/DDBJ whole genome shotgun (WGS) entry which is preliminary data.</text>
</comment>
<sequence length="150" mass="17026">MGNRRKSRELAMQALFSMDMSQNGSKDILERFCDNFTPSGKTLSFFLKLVQGVLHTKTEIDAVIERFSNNWKLSRMSCVDRNIMRVAVYELLCCQDIPHKVSINEAIDIGKKFGTEESGAFINGILDSIRLAMENKDVDVKIIFPQNTAE</sequence>
<name>A0A8J6NW52_9BACT</name>
<dbReference type="HAMAP" id="MF_00073">
    <property type="entry name" value="NusB"/>
    <property type="match status" value="1"/>
</dbReference>
<organism evidence="8 9">
    <name type="scientific">Candidatus Desulfatibia vada</name>
    <dbReference type="NCBI Taxonomy" id="2841696"/>
    <lineage>
        <taxon>Bacteria</taxon>
        <taxon>Pseudomonadati</taxon>
        <taxon>Thermodesulfobacteriota</taxon>
        <taxon>Desulfobacteria</taxon>
        <taxon>Desulfobacterales</taxon>
        <taxon>Desulfobacterales incertae sedis</taxon>
        <taxon>Candidatus Desulfatibia</taxon>
    </lineage>
</organism>
<dbReference type="Gene3D" id="1.10.940.10">
    <property type="entry name" value="NusB-like"/>
    <property type="match status" value="1"/>
</dbReference>
<keyword evidence="4 6" id="KW-0805">Transcription regulation</keyword>
<dbReference type="InterPro" id="IPR006027">
    <property type="entry name" value="NusB_RsmB_TIM44"/>
</dbReference>
<evidence type="ECO:0000256" key="3">
    <source>
        <dbReference type="ARBA" id="ARBA00022884"/>
    </source>
</evidence>
<proteinExistence type="inferred from homology"/>
<keyword evidence="3 6" id="KW-0694">RNA-binding</keyword>
<evidence type="ECO:0000313" key="8">
    <source>
        <dbReference type="EMBL" id="MBC8434474.1"/>
    </source>
</evidence>
<dbReference type="AlphaFoldDB" id="A0A8J6NW52"/>
<evidence type="ECO:0000256" key="6">
    <source>
        <dbReference type="HAMAP-Rule" id="MF_00073"/>
    </source>
</evidence>
<dbReference type="EMBL" id="JACNIG010000447">
    <property type="protein sequence ID" value="MBC8434474.1"/>
    <property type="molecule type" value="Genomic_DNA"/>
</dbReference>
<evidence type="ECO:0000256" key="1">
    <source>
        <dbReference type="ARBA" id="ARBA00005952"/>
    </source>
</evidence>
<dbReference type="NCBIfam" id="TIGR01951">
    <property type="entry name" value="nusB"/>
    <property type="match status" value="1"/>
</dbReference>
<keyword evidence="2 6" id="KW-0889">Transcription antitermination</keyword>
<feature type="domain" description="NusB/RsmB/TIM44" evidence="7">
    <location>
        <begin position="5"/>
        <end position="129"/>
    </location>
</feature>
<reference evidence="8 9" key="1">
    <citation type="submission" date="2020-08" db="EMBL/GenBank/DDBJ databases">
        <title>Bridging the membrane lipid divide: bacteria of the FCB group superphylum have the potential to synthesize archaeal ether lipids.</title>
        <authorList>
            <person name="Villanueva L."/>
            <person name="Von Meijenfeldt F.A.B."/>
            <person name="Westbye A.B."/>
            <person name="Yadav S."/>
            <person name="Hopmans E.C."/>
            <person name="Dutilh B.E."/>
            <person name="Sinninghe Damste J.S."/>
        </authorList>
    </citation>
    <scope>NUCLEOTIDE SEQUENCE [LARGE SCALE GENOMIC DNA]</scope>
    <source>
        <strain evidence="8">NIOZ-UU17</strain>
    </source>
</reference>
<comment type="function">
    <text evidence="6">Involved in transcription antitermination. Required for transcription of ribosomal RNA (rRNA) genes. Binds specifically to the boxA antiterminator sequence of the ribosomal RNA (rrn) operons.</text>
</comment>
<dbReference type="GO" id="GO:0003723">
    <property type="term" value="F:RNA binding"/>
    <property type="evidence" value="ECO:0007669"/>
    <property type="project" value="UniProtKB-UniRule"/>
</dbReference>
<evidence type="ECO:0000256" key="2">
    <source>
        <dbReference type="ARBA" id="ARBA00022814"/>
    </source>
</evidence>
<comment type="similarity">
    <text evidence="1 6">Belongs to the NusB family.</text>
</comment>
<dbReference type="GO" id="GO:0031564">
    <property type="term" value="P:transcription antitermination"/>
    <property type="evidence" value="ECO:0007669"/>
    <property type="project" value="UniProtKB-KW"/>
</dbReference>
<evidence type="ECO:0000256" key="4">
    <source>
        <dbReference type="ARBA" id="ARBA00023015"/>
    </source>
</evidence>
<dbReference type="SUPFAM" id="SSF48013">
    <property type="entry name" value="NusB-like"/>
    <property type="match status" value="1"/>
</dbReference>
<keyword evidence="5 6" id="KW-0804">Transcription</keyword>
<dbReference type="InterPro" id="IPR011605">
    <property type="entry name" value="NusB_fam"/>
</dbReference>
<evidence type="ECO:0000256" key="5">
    <source>
        <dbReference type="ARBA" id="ARBA00023163"/>
    </source>
</evidence>
<dbReference type="CDD" id="cd00619">
    <property type="entry name" value="Terminator_NusB"/>
    <property type="match status" value="1"/>
</dbReference>
<dbReference type="PANTHER" id="PTHR11078:SF3">
    <property type="entry name" value="ANTITERMINATION NUSB DOMAIN-CONTAINING PROTEIN"/>
    <property type="match status" value="1"/>
</dbReference>
<accession>A0A8J6NW52</accession>
<dbReference type="InterPro" id="IPR035926">
    <property type="entry name" value="NusB-like_sf"/>
</dbReference>
<dbReference type="GO" id="GO:0006353">
    <property type="term" value="P:DNA-templated transcription termination"/>
    <property type="evidence" value="ECO:0007669"/>
    <property type="project" value="UniProtKB-UniRule"/>
</dbReference>
<evidence type="ECO:0000313" key="9">
    <source>
        <dbReference type="Proteomes" id="UP000605201"/>
    </source>
</evidence>
<dbReference type="Proteomes" id="UP000605201">
    <property type="component" value="Unassembled WGS sequence"/>
</dbReference>
<evidence type="ECO:0000259" key="7">
    <source>
        <dbReference type="Pfam" id="PF01029"/>
    </source>
</evidence>
<gene>
    <name evidence="6 8" type="primary">nusB</name>
    <name evidence="8" type="ORF">H8D96_21405</name>
</gene>
<dbReference type="Pfam" id="PF01029">
    <property type="entry name" value="NusB"/>
    <property type="match status" value="1"/>
</dbReference>
<dbReference type="PANTHER" id="PTHR11078">
    <property type="entry name" value="N UTILIZATION SUBSTANCE PROTEIN B-RELATED"/>
    <property type="match status" value="1"/>
</dbReference>
<dbReference type="GO" id="GO:0005829">
    <property type="term" value="C:cytosol"/>
    <property type="evidence" value="ECO:0007669"/>
    <property type="project" value="TreeGrafter"/>
</dbReference>